<feature type="transmembrane region" description="Helical" evidence="8">
    <location>
        <begin position="683"/>
        <end position="700"/>
    </location>
</feature>
<feature type="transmembrane region" description="Helical" evidence="8">
    <location>
        <begin position="444"/>
        <end position="464"/>
    </location>
</feature>
<evidence type="ECO:0000313" key="10">
    <source>
        <dbReference type="EMBL" id="GLV56415.1"/>
    </source>
</evidence>
<dbReference type="InterPro" id="IPR038731">
    <property type="entry name" value="RgtA/B/C-like"/>
</dbReference>
<dbReference type="SUPFAM" id="SSF49785">
    <property type="entry name" value="Galactose-binding domain-like"/>
    <property type="match status" value="2"/>
</dbReference>
<proteinExistence type="predicted"/>
<gene>
    <name evidence="10" type="ORF">KDH_32560</name>
</gene>
<evidence type="ECO:0000256" key="6">
    <source>
        <dbReference type="ARBA" id="ARBA00022989"/>
    </source>
</evidence>
<feature type="transmembrane region" description="Helical" evidence="8">
    <location>
        <begin position="706"/>
        <end position="725"/>
    </location>
</feature>
<evidence type="ECO:0000256" key="7">
    <source>
        <dbReference type="ARBA" id="ARBA00023136"/>
    </source>
</evidence>
<evidence type="ECO:0000256" key="1">
    <source>
        <dbReference type="ARBA" id="ARBA00004651"/>
    </source>
</evidence>
<dbReference type="Pfam" id="PF13231">
    <property type="entry name" value="PMT_2"/>
    <property type="match status" value="1"/>
</dbReference>
<dbReference type="InterPro" id="IPR008979">
    <property type="entry name" value="Galactose-bd-like_sf"/>
</dbReference>
<feature type="transmembrane region" description="Helical" evidence="8">
    <location>
        <begin position="947"/>
        <end position="970"/>
    </location>
</feature>
<dbReference type="EMBL" id="BSRI01000002">
    <property type="protein sequence ID" value="GLV56415.1"/>
    <property type="molecule type" value="Genomic_DNA"/>
</dbReference>
<dbReference type="RefSeq" id="WP_338251692.1">
    <property type="nucleotide sequence ID" value="NZ_BSRI01000002.1"/>
</dbReference>
<evidence type="ECO:0000256" key="8">
    <source>
        <dbReference type="SAM" id="Phobius"/>
    </source>
</evidence>
<keyword evidence="11" id="KW-1185">Reference proteome</keyword>
<dbReference type="Proteomes" id="UP001344906">
    <property type="component" value="Unassembled WGS sequence"/>
</dbReference>
<name>A0ABQ6FRN5_9CHLR</name>
<evidence type="ECO:0000256" key="5">
    <source>
        <dbReference type="ARBA" id="ARBA00022692"/>
    </source>
</evidence>
<sequence>MSVTSSGTPEFHKRSKQAPSSQGKIQALVVQRARRRLARCTLWFCLLLTCAGTSWFAFQLSLIPQARTYVPQWRGARWIAAPDTNAPVAYYRYITNLPATPDNAFVMITANQVFQLYVNGIFIGTNTQDFDHGETPRTYMFDVDVALRKGANAFSTRVVDADQKNPQLRALVGIGWGGQTHYIGTDASWHATGQTTLAHLRGAAKSFSWALPSFDDSLWQPANRVSSPVAADSLLTVNPIIYTQPMSSHWLSAEGGQDGYFVRQIEIPAHSDSVLLRLIAAGQADVFINNHQYMQWNGQATVPRENLTTILDDLGMPVVYRNGLITGVYDITPYVHKGSNTLAIHVQAPGTSTAKVGLDAQKNALSLDVLASSGNTVTNLAAPDEKWHASTQAVDNWTGNDSAAAQWAPPNPIGRPGASLSYYLPDITTLRNVVTLPPMLIVELIVYCCVAVLAFWLLMALVVLRRYYPSRRAALEAASLVFLPALAVEALLIVLDQEPMLPQPFPYTAPWSFFLIFLVVCSAVGLWLHARWQQRVPYVTTNESAALNNDFLALVGNSVPLEHQLAPSWRLRLLAWLRQNWGIIPVMLLIIPMACYHPGYEPFWQDELSSYNAARNVMLQGFPAFPSGFTYPKGELYSYLLAGLMFVLGTKGAVVPRLISMVEYLVSIPMLYILTQRMFNRRIAWLATAMLAFSPYAMIWSRQTRMYEQAQFTLILVVFTLYQAIRQRERKRPVYLALACMVIAYLSHEENFITLPAALACALLATREAPYGMPYILRKKHWWVPALIACAIIIIQLLAVYWTHPPTFATDQSRRPQIQPSLDNLPYYVSLLFKPIAIKDTAAPWLLTQPWLLINSSLMVLGCILAFVRRDRRVRFLALFLILSSVVLITIFTMEADRYYYPLLPIYYILGSYAFWSVLQQIWRFARPHLLQVERNLDGQPRPVVSLPLRIVLSTIAGILCLSILLFPALPLSNYNLFVSRSLGLSYRHHFADYDNVGQYMKGHLKKGDVVVSVAPAVSVLYYVGQVDYYFSIDRALFLIEQNSKIIETTSGSHPLFNQQDFQNVLAAHSRIWLVTDNGGYQGGVTKNGRFTFPPPDFRMVYEGYGSAVYFRGVDN</sequence>
<protein>
    <recommendedName>
        <fullName evidence="9">Glycosyltransferase RgtA/B/C/D-like domain-containing protein</fullName>
    </recommendedName>
</protein>
<feature type="transmembrane region" description="Helical" evidence="8">
    <location>
        <begin position="876"/>
        <end position="894"/>
    </location>
</feature>
<dbReference type="Gene3D" id="2.60.120.260">
    <property type="entry name" value="Galactose-binding domain-like"/>
    <property type="match status" value="2"/>
</dbReference>
<evidence type="ECO:0000259" key="9">
    <source>
        <dbReference type="Pfam" id="PF13231"/>
    </source>
</evidence>
<keyword evidence="6 8" id="KW-1133">Transmembrane helix</keyword>
<keyword evidence="2" id="KW-1003">Cell membrane</keyword>
<feature type="transmembrane region" description="Helical" evidence="8">
    <location>
        <begin position="906"/>
        <end position="926"/>
    </location>
</feature>
<evidence type="ECO:0000256" key="2">
    <source>
        <dbReference type="ARBA" id="ARBA00022475"/>
    </source>
</evidence>
<evidence type="ECO:0000256" key="3">
    <source>
        <dbReference type="ARBA" id="ARBA00022676"/>
    </source>
</evidence>
<keyword evidence="7 8" id="KW-0472">Membrane</keyword>
<dbReference type="InterPro" id="IPR050297">
    <property type="entry name" value="LipidA_mod_glycosyltrf_83"/>
</dbReference>
<feature type="transmembrane region" description="Helical" evidence="8">
    <location>
        <begin position="507"/>
        <end position="528"/>
    </location>
</feature>
<feature type="transmembrane region" description="Helical" evidence="8">
    <location>
        <begin position="580"/>
        <end position="599"/>
    </location>
</feature>
<feature type="transmembrane region" description="Helical" evidence="8">
    <location>
        <begin position="782"/>
        <end position="802"/>
    </location>
</feature>
<reference evidence="10 11" key="1">
    <citation type="submission" date="2023-02" db="EMBL/GenBank/DDBJ databases">
        <title>Dictyobacter halimunensis sp. nov., a new member of the class Ktedonobacteria from forest soil in a geothermal area.</title>
        <authorList>
            <person name="Rachmania M.K."/>
            <person name="Ningsih F."/>
            <person name="Sakai Y."/>
            <person name="Yabe S."/>
            <person name="Yokota A."/>
            <person name="Sjamsuridzal W."/>
        </authorList>
    </citation>
    <scope>NUCLEOTIDE SEQUENCE [LARGE SCALE GENOMIC DNA]</scope>
    <source>
        <strain evidence="10 11">S3.2.2.5</strain>
    </source>
</reference>
<comment type="caution">
    <text evidence="10">The sequence shown here is derived from an EMBL/GenBank/DDBJ whole genome shotgun (WGS) entry which is preliminary data.</text>
</comment>
<comment type="subcellular location">
    <subcellularLocation>
        <location evidence="1">Cell membrane</location>
        <topology evidence="1">Multi-pass membrane protein</topology>
    </subcellularLocation>
</comment>
<feature type="domain" description="Glycosyltransferase RgtA/B/C/D-like" evidence="9">
    <location>
        <begin position="637"/>
        <end position="794"/>
    </location>
</feature>
<keyword evidence="3" id="KW-0328">Glycosyltransferase</keyword>
<keyword evidence="4" id="KW-0808">Transferase</keyword>
<dbReference type="PANTHER" id="PTHR33908">
    <property type="entry name" value="MANNOSYLTRANSFERASE YKCB-RELATED"/>
    <property type="match status" value="1"/>
</dbReference>
<evidence type="ECO:0000313" key="11">
    <source>
        <dbReference type="Proteomes" id="UP001344906"/>
    </source>
</evidence>
<dbReference type="PANTHER" id="PTHR33908:SF11">
    <property type="entry name" value="MEMBRANE PROTEIN"/>
    <property type="match status" value="1"/>
</dbReference>
<feature type="transmembrane region" description="Helical" evidence="8">
    <location>
        <begin position="40"/>
        <end position="58"/>
    </location>
</feature>
<organism evidence="10 11">
    <name type="scientific">Dictyobacter halimunensis</name>
    <dbReference type="NCBI Taxonomy" id="3026934"/>
    <lineage>
        <taxon>Bacteria</taxon>
        <taxon>Bacillati</taxon>
        <taxon>Chloroflexota</taxon>
        <taxon>Ktedonobacteria</taxon>
        <taxon>Ktedonobacterales</taxon>
        <taxon>Dictyobacteraceae</taxon>
        <taxon>Dictyobacter</taxon>
    </lineage>
</organism>
<feature type="transmembrane region" description="Helical" evidence="8">
    <location>
        <begin position="473"/>
        <end position="495"/>
    </location>
</feature>
<evidence type="ECO:0000256" key="4">
    <source>
        <dbReference type="ARBA" id="ARBA00022679"/>
    </source>
</evidence>
<feature type="transmembrane region" description="Helical" evidence="8">
    <location>
        <begin position="851"/>
        <end position="869"/>
    </location>
</feature>
<keyword evidence="5 8" id="KW-0812">Transmembrane</keyword>
<accession>A0ABQ6FRN5</accession>